<feature type="transmembrane region" description="Helical" evidence="9">
    <location>
        <begin position="364"/>
        <end position="392"/>
    </location>
</feature>
<accession>A0A0D2WL94</accession>
<name>A0A0D2WL94_CAPO3</name>
<evidence type="ECO:0000256" key="4">
    <source>
        <dbReference type="ARBA" id="ARBA00022502"/>
    </source>
</evidence>
<dbReference type="InParanoid" id="A0A0D2WL94"/>
<dbReference type="STRING" id="595528.A0A0D2WL94"/>
<keyword evidence="4" id="KW-0337">GPI-anchor biosynthesis</keyword>
<dbReference type="GO" id="GO:0042765">
    <property type="term" value="C:GPI-anchor transamidase complex"/>
    <property type="evidence" value="ECO:0007669"/>
    <property type="project" value="InterPro"/>
</dbReference>
<keyword evidence="10" id="KW-0732">Signal</keyword>
<dbReference type="OrthoDB" id="549017at2759"/>
<evidence type="ECO:0000256" key="5">
    <source>
        <dbReference type="ARBA" id="ARBA00022692"/>
    </source>
</evidence>
<evidence type="ECO:0000256" key="6">
    <source>
        <dbReference type="ARBA" id="ARBA00022824"/>
    </source>
</evidence>
<evidence type="ECO:0000256" key="1">
    <source>
        <dbReference type="ARBA" id="ARBA00004477"/>
    </source>
</evidence>
<dbReference type="InterPro" id="IPR009600">
    <property type="entry name" value="PIG-U"/>
</dbReference>
<dbReference type="AlphaFoldDB" id="A0A0D2WL94"/>
<dbReference type="Proteomes" id="UP000008743">
    <property type="component" value="Unassembled WGS sequence"/>
</dbReference>
<feature type="transmembrane region" description="Helical" evidence="9">
    <location>
        <begin position="404"/>
        <end position="426"/>
    </location>
</feature>
<proteinExistence type="inferred from homology"/>
<dbReference type="EMBL" id="KE346361">
    <property type="protein sequence ID" value="KJE90558.1"/>
    <property type="molecule type" value="Genomic_DNA"/>
</dbReference>
<evidence type="ECO:0000256" key="8">
    <source>
        <dbReference type="ARBA" id="ARBA00023136"/>
    </source>
</evidence>
<dbReference type="PANTHER" id="PTHR13121:SF0">
    <property type="entry name" value="PHOSPHATIDYLINOSITOL GLYCAN ANCHOR BIOSYNTHESIS CLASS U PROTEIN"/>
    <property type="match status" value="1"/>
</dbReference>
<evidence type="ECO:0000313" key="12">
    <source>
        <dbReference type="Proteomes" id="UP000008743"/>
    </source>
</evidence>
<protein>
    <submittedName>
        <fullName evidence="11">Phosphatidylinositol glycan anchor biosynthesis class U protein</fullName>
    </submittedName>
</protein>
<feature type="chain" id="PRO_5002270016" evidence="10">
    <location>
        <begin position="28"/>
        <end position="481"/>
    </location>
</feature>
<keyword evidence="8 9" id="KW-0472">Membrane</keyword>
<dbReference type="PhylomeDB" id="A0A0D2WL94"/>
<comment type="similarity">
    <text evidence="3">Belongs to the PIGU family.</text>
</comment>
<feature type="transmembrane region" description="Helical" evidence="9">
    <location>
        <begin position="216"/>
        <end position="243"/>
    </location>
</feature>
<keyword evidence="12" id="KW-1185">Reference proteome</keyword>
<evidence type="ECO:0000256" key="9">
    <source>
        <dbReference type="SAM" id="Phobius"/>
    </source>
</evidence>
<dbReference type="Pfam" id="PF06728">
    <property type="entry name" value="PIG-U"/>
    <property type="match status" value="1"/>
</dbReference>
<feature type="transmembrane region" description="Helical" evidence="9">
    <location>
        <begin position="303"/>
        <end position="326"/>
    </location>
</feature>
<dbReference type="eggNOG" id="KOG2552">
    <property type="taxonomic scope" value="Eukaryota"/>
</dbReference>
<reference evidence="12" key="1">
    <citation type="submission" date="2011-02" db="EMBL/GenBank/DDBJ databases">
        <title>The Genome Sequence of Capsaspora owczarzaki ATCC 30864.</title>
        <authorList>
            <person name="Russ C."/>
            <person name="Cuomo C."/>
            <person name="Burger G."/>
            <person name="Gray M.W."/>
            <person name="Holland P.W.H."/>
            <person name="King N."/>
            <person name="Lang F.B.F."/>
            <person name="Roger A.J."/>
            <person name="Ruiz-Trillo I."/>
            <person name="Young S.K."/>
            <person name="Zeng Q."/>
            <person name="Gargeya S."/>
            <person name="Alvarado L."/>
            <person name="Berlin A."/>
            <person name="Chapman S.B."/>
            <person name="Chen Z."/>
            <person name="Freedman E."/>
            <person name="Gellesch M."/>
            <person name="Goldberg J."/>
            <person name="Griggs A."/>
            <person name="Gujja S."/>
            <person name="Heilman E."/>
            <person name="Heiman D."/>
            <person name="Howarth C."/>
            <person name="Mehta T."/>
            <person name="Neiman D."/>
            <person name="Pearson M."/>
            <person name="Roberts A."/>
            <person name="Saif S."/>
            <person name="Shea T."/>
            <person name="Shenoy N."/>
            <person name="Sisk P."/>
            <person name="Stolte C."/>
            <person name="Sykes S."/>
            <person name="White J."/>
            <person name="Yandava C."/>
            <person name="Haas B."/>
            <person name="Nusbaum C."/>
            <person name="Birren B."/>
        </authorList>
    </citation>
    <scope>NUCLEOTIDE SEQUENCE</scope>
    <source>
        <strain evidence="12">ATCC 30864</strain>
    </source>
</reference>
<dbReference type="FunCoup" id="A0A0D2WL94">
    <property type="interactions" value="433"/>
</dbReference>
<comment type="subcellular location">
    <subcellularLocation>
        <location evidence="1">Endoplasmic reticulum membrane</location>
        <topology evidence="1">Multi-pass membrane protein</topology>
    </subcellularLocation>
</comment>
<sequence>MQIASWIAAAVALRLGLLMLLPSPLLSYIQDPQRYELVTPLTSHRRLLEGLHLMEQGASPYSGDLVHHAPLVLSLVQSVSKQLKVGPVAQVSAAITATATSMAPETQHVRWAVILLTLVSDVLAGLALAGVARYSVRWLDGSRLKNNQNKPEASAATSSLFAVTEKDADDAAQTTLLVWLFNPFSILCFLAHSTASWDAFLIASALYFAVKQHSALAALFCVLAGYSSLYPIALVAPLALAIASHPPVLQLHSAPSSALAAVNSVQAPSDVSTWRVVVFGFWVVAWTLVVALASYLYIDSWDFVDAVFGFIIQVPDLTPNIGLMWYFFTEIFMHFRPFFAWVFQLHVFIYVFPLSVQFRRHPPLLAFAIVTIITVFKSYPSMGDLALVFSMLCMFPQLNPYLRFRFVVGGILTFTTILGPVFFHQWLVGSNGNANFPYGVTLAHAFAVTALALDYCLAYLRREYDIIHGIAVPDGATVVMQ</sequence>
<dbReference type="PANTHER" id="PTHR13121">
    <property type="entry name" value="GPI TRANSAMIDASE COMPONENT PIG-U"/>
    <property type="match status" value="1"/>
</dbReference>
<feature type="transmembrane region" description="Helical" evidence="9">
    <location>
        <begin position="111"/>
        <end position="136"/>
    </location>
</feature>
<keyword evidence="6" id="KW-0256">Endoplasmic reticulum</keyword>
<gene>
    <name evidence="11" type="ORF">CAOG_001861</name>
</gene>
<feature type="transmembrane region" description="Helical" evidence="9">
    <location>
        <begin position="276"/>
        <end position="297"/>
    </location>
</feature>
<feature type="transmembrane region" description="Helical" evidence="9">
    <location>
        <begin position="338"/>
        <end position="358"/>
    </location>
</feature>
<dbReference type="UniPathway" id="UPA00196"/>
<organism evidence="11 12">
    <name type="scientific">Capsaspora owczarzaki (strain ATCC 30864)</name>
    <dbReference type="NCBI Taxonomy" id="595528"/>
    <lineage>
        <taxon>Eukaryota</taxon>
        <taxon>Filasterea</taxon>
        <taxon>Capsaspora</taxon>
    </lineage>
</organism>
<keyword evidence="7 9" id="KW-1133">Transmembrane helix</keyword>
<evidence type="ECO:0000256" key="10">
    <source>
        <dbReference type="SAM" id="SignalP"/>
    </source>
</evidence>
<evidence type="ECO:0000256" key="3">
    <source>
        <dbReference type="ARBA" id="ARBA00010026"/>
    </source>
</evidence>
<feature type="signal peptide" evidence="10">
    <location>
        <begin position="1"/>
        <end position="27"/>
    </location>
</feature>
<comment type="pathway">
    <text evidence="2">Glycolipid biosynthesis; glycosylphosphatidylinositol-anchor biosynthesis.</text>
</comment>
<evidence type="ECO:0000256" key="7">
    <source>
        <dbReference type="ARBA" id="ARBA00022989"/>
    </source>
</evidence>
<dbReference type="GO" id="GO:0016255">
    <property type="term" value="P:attachment of GPI anchor to protein"/>
    <property type="evidence" value="ECO:0007669"/>
    <property type="project" value="InterPro"/>
</dbReference>
<evidence type="ECO:0000256" key="2">
    <source>
        <dbReference type="ARBA" id="ARBA00004687"/>
    </source>
</evidence>
<evidence type="ECO:0000313" key="11">
    <source>
        <dbReference type="EMBL" id="KJE90558.1"/>
    </source>
</evidence>
<dbReference type="RefSeq" id="XP_004364729.2">
    <property type="nucleotide sequence ID" value="XM_004364672.2"/>
</dbReference>
<feature type="transmembrane region" description="Helical" evidence="9">
    <location>
        <begin position="438"/>
        <end position="460"/>
    </location>
</feature>
<dbReference type="GO" id="GO:0006506">
    <property type="term" value="P:GPI anchor biosynthetic process"/>
    <property type="evidence" value="ECO:0007669"/>
    <property type="project" value="UniProtKB-UniPathway"/>
</dbReference>
<keyword evidence="5 9" id="KW-0812">Transmembrane</keyword>